<proteinExistence type="predicted"/>
<organism evidence="2 3">
    <name type="scientific">Teladorsagia circumcincta</name>
    <name type="common">Brown stomach worm</name>
    <name type="synonym">Ostertagia circumcincta</name>
    <dbReference type="NCBI Taxonomy" id="45464"/>
    <lineage>
        <taxon>Eukaryota</taxon>
        <taxon>Metazoa</taxon>
        <taxon>Ecdysozoa</taxon>
        <taxon>Nematoda</taxon>
        <taxon>Chromadorea</taxon>
        <taxon>Rhabditida</taxon>
        <taxon>Rhabditina</taxon>
        <taxon>Rhabditomorpha</taxon>
        <taxon>Strongyloidea</taxon>
        <taxon>Trichostrongylidae</taxon>
        <taxon>Teladorsagia</taxon>
    </lineage>
</organism>
<dbReference type="EMBL" id="KZ345004">
    <property type="protein sequence ID" value="PIO77296.1"/>
    <property type="molecule type" value="Genomic_DNA"/>
</dbReference>
<feature type="compositionally biased region" description="Basic and acidic residues" evidence="1">
    <location>
        <begin position="132"/>
        <end position="149"/>
    </location>
</feature>
<sequence length="219" mass="25460">MISLRDHDWDSPGPKWYQLEAKSEVPPDPCPWKMATANVHIRLTFSLWDRERRIGPLSLLLRDAHFSEMPQILAAHRHAILVASAQCRIEAYSVHVHFLEDRTDAKVKKAVFQRKADGAEEERDSSTRPNRKSMELEHDVSKTKSERSPPKVQESTITIRSLKLKIKQQTGPFGYKTIGQLIFNDYEHRRGQFICQPQMKEHSAAVHLFTLFFMEKTNR</sequence>
<protein>
    <submittedName>
        <fullName evidence="2">Uncharacterized protein</fullName>
    </submittedName>
</protein>
<evidence type="ECO:0000256" key="1">
    <source>
        <dbReference type="SAM" id="MobiDB-lite"/>
    </source>
</evidence>
<dbReference type="OrthoDB" id="195679at2759"/>
<keyword evidence="3" id="KW-1185">Reference proteome</keyword>
<reference evidence="2 3" key="1">
    <citation type="submission" date="2015-09" db="EMBL/GenBank/DDBJ databases">
        <title>Draft genome of the parasitic nematode Teladorsagia circumcincta isolate WARC Sus (inbred).</title>
        <authorList>
            <person name="Mitreva M."/>
        </authorList>
    </citation>
    <scope>NUCLEOTIDE SEQUENCE [LARGE SCALE GENOMIC DNA]</scope>
    <source>
        <strain evidence="2 3">S</strain>
    </source>
</reference>
<evidence type="ECO:0000313" key="3">
    <source>
        <dbReference type="Proteomes" id="UP000230423"/>
    </source>
</evidence>
<accession>A0A2G9V4G4</accession>
<name>A0A2G9V4G4_TELCI</name>
<evidence type="ECO:0000313" key="2">
    <source>
        <dbReference type="EMBL" id="PIO77296.1"/>
    </source>
</evidence>
<dbReference type="AlphaFoldDB" id="A0A2G9V4G4"/>
<feature type="region of interest" description="Disordered" evidence="1">
    <location>
        <begin position="114"/>
        <end position="154"/>
    </location>
</feature>
<dbReference type="Proteomes" id="UP000230423">
    <property type="component" value="Unassembled WGS sequence"/>
</dbReference>
<gene>
    <name evidence="2" type="ORF">TELCIR_00614</name>
</gene>